<dbReference type="EMBL" id="SDMP01000018">
    <property type="protein sequence ID" value="RYQ97465.1"/>
    <property type="molecule type" value="Genomic_DNA"/>
</dbReference>
<proteinExistence type="predicted"/>
<feature type="chain" id="PRO_5019089925" description="GPI-anchored protein LLG1-like domain-containing protein" evidence="2">
    <location>
        <begin position="28"/>
        <end position="171"/>
    </location>
</feature>
<name>A0A444Y6E2_ARAHY</name>
<keyword evidence="5" id="KW-1185">Reference proteome</keyword>
<gene>
    <name evidence="4" type="ORF">Ahy_B08g093507</name>
</gene>
<keyword evidence="1" id="KW-0472">Membrane</keyword>
<dbReference type="SMR" id="A0A444Y6E2"/>
<accession>A0A444Y6E2</accession>
<protein>
    <recommendedName>
        <fullName evidence="3">GPI-anchored protein LLG1-like domain-containing protein</fullName>
    </recommendedName>
</protein>
<evidence type="ECO:0000256" key="1">
    <source>
        <dbReference type="SAM" id="Phobius"/>
    </source>
</evidence>
<dbReference type="PANTHER" id="PTHR31533">
    <property type="entry name" value="GPI-ANCHORED PROTEIN LLG1-RELATED-RELATED"/>
    <property type="match status" value="1"/>
</dbReference>
<dbReference type="InterPro" id="IPR058888">
    <property type="entry name" value="LLG1-like"/>
</dbReference>
<dbReference type="InterPro" id="IPR039307">
    <property type="entry name" value="LORELEI-like"/>
</dbReference>
<evidence type="ECO:0000313" key="4">
    <source>
        <dbReference type="EMBL" id="RYQ97465.1"/>
    </source>
</evidence>
<dbReference type="AlphaFoldDB" id="A0A444Y6E2"/>
<keyword evidence="1" id="KW-0812">Transmembrane</keyword>
<evidence type="ECO:0000313" key="5">
    <source>
        <dbReference type="Proteomes" id="UP000289738"/>
    </source>
</evidence>
<keyword evidence="2" id="KW-0732">Signal</keyword>
<dbReference type="Pfam" id="PF26578">
    <property type="entry name" value="LLG1"/>
    <property type="match status" value="1"/>
</dbReference>
<feature type="signal peptide" evidence="2">
    <location>
        <begin position="1"/>
        <end position="27"/>
    </location>
</feature>
<organism evidence="4 5">
    <name type="scientific">Arachis hypogaea</name>
    <name type="common">Peanut</name>
    <dbReference type="NCBI Taxonomy" id="3818"/>
    <lineage>
        <taxon>Eukaryota</taxon>
        <taxon>Viridiplantae</taxon>
        <taxon>Streptophyta</taxon>
        <taxon>Embryophyta</taxon>
        <taxon>Tracheophyta</taxon>
        <taxon>Spermatophyta</taxon>
        <taxon>Magnoliopsida</taxon>
        <taxon>eudicotyledons</taxon>
        <taxon>Gunneridae</taxon>
        <taxon>Pentapetalae</taxon>
        <taxon>rosids</taxon>
        <taxon>fabids</taxon>
        <taxon>Fabales</taxon>
        <taxon>Fabaceae</taxon>
        <taxon>Papilionoideae</taxon>
        <taxon>50 kb inversion clade</taxon>
        <taxon>dalbergioids sensu lato</taxon>
        <taxon>Dalbergieae</taxon>
        <taxon>Pterocarpus clade</taxon>
        <taxon>Arachis</taxon>
    </lineage>
</organism>
<dbReference type="PANTHER" id="PTHR31533:SF35">
    <property type="entry name" value="GPI-ANCHORED PROTEIN LLG2-RELATED"/>
    <property type="match status" value="1"/>
</dbReference>
<comment type="caution">
    <text evidence="4">The sequence shown here is derived from an EMBL/GenBank/DDBJ whole genome shotgun (WGS) entry which is preliminary data.</text>
</comment>
<keyword evidence="1" id="KW-1133">Transmembrane helix</keyword>
<sequence>MASSNALFSYILCFFILIVTLASTSSASNSGVSTTTVRSLLQAKTACKVDMEKLNYTIITSQCKGPHYPPKICCNALKQLACPISKEINDEGSDCAQVMFSYINIHGKYPPGLFANQCKEESEGLNCENVVYPPSPSTSFSSPKLSHHASHPIILLFSVAAFLGGFLFHWF</sequence>
<reference evidence="4 5" key="1">
    <citation type="submission" date="2019-01" db="EMBL/GenBank/DDBJ databases">
        <title>Sequencing of cultivated peanut Arachis hypogaea provides insights into genome evolution and oil improvement.</title>
        <authorList>
            <person name="Chen X."/>
        </authorList>
    </citation>
    <scope>NUCLEOTIDE SEQUENCE [LARGE SCALE GENOMIC DNA]</scope>
    <source>
        <strain evidence="5">cv. Fuhuasheng</strain>
        <tissue evidence="4">Leaves</tissue>
    </source>
</reference>
<evidence type="ECO:0000259" key="3">
    <source>
        <dbReference type="Pfam" id="PF26578"/>
    </source>
</evidence>
<feature type="transmembrane region" description="Helical" evidence="1">
    <location>
        <begin position="149"/>
        <end position="170"/>
    </location>
</feature>
<dbReference type="OrthoDB" id="585255at2759"/>
<feature type="domain" description="GPI-anchored protein LLG1-like" evidence="3">
    <location>
        <begin position="49"/>
        <end position="126"/>
    </location>
</feature>
<evidence type="ECO:0000256" key="2">
    <source>
        <dbReference type="SAM" id="SignalP"/>
    </source>
</evidence>
<dbReference type="STRING" id="3818.A0A444Y6E2"/>
<dbReference type="Gramene" id="arahy.Tifrunner.gnm2.ann2.Ah18g108900.1">
    <property type="protein sequence ID" value="arahy.Tifrunner.gnm2.ann2.Ah18g108900.1-CDS"/>
    <property type="gene ID" value="arahy.Tifrunner.gnm2.ann2.Ah18g108900"/>
</dbReference>
<dbReference type="Proteomes" id="UP000289738">
    <property type="component" value="Chromosome B08"/>
</dbReference>